<feature type="signal peptide" evidence="10">
    <location>
        <begin position="1"/>
        <end position="28"/>
    </location>
</feature>
<evidence type="ECO:0000313" key="12">
    <source>
        <dbReference type="EMBL" id="KAK7919033.1"/>
    </source>
</evidence>
<dbReference type="Pfam" id="PF08266">
    <property type="entry name" value="Cadherin_2"/>
    <property type="match status" value="1"/>
</dbReference>
<feature type="domain" description="Cadherin" evidence="11">
    <location>
        <begin position="26"/>
        <end position="132"/>
    </location>
</feature>
<dbReference type="GO" id="GO:0005886">
    <property type="term" value="C:plasma membrane"/>
    <property type="evidence" value="ECO:0007669"/>
    <property type="project" value="InterPro"/>
</dbReference>
<evidence type="ECO:0000259" key="11">
    <source>
        <dbReference type="PROSITE" id="PS50268"/>
    </source>
</evidence>
<dbReference type="GO" id="GO:0009653">
    <property type="term" value="P:anatomical structure morphogenesis"/>
    <property type="evidence" value="ECO:0007669"/>
    <property type="project" value="UniProtKB-ARBA"/>
</dbReference>
<keyword evidence="13" id="KW-1185">Reference proteome</keyword>
<dbReference type="FunFam" id="2.60.40.60:FF:000006">
    <property type="entry name" value="Protocadherin alpha 2"/>
    <property type="match status" value="1"/>
</dbReference>
<dbReference type="GO" id="GO:0005509">
    <property type="term" value="F:calcium ion binding"/>
    <property type="evidence" value="ECO:0007669"/>
    <property type="project" value="UniProtKB-UniRule"/>
</dbReference>
<comment type="subcellular location">
    <subcellularLocation>
        <location evidence="1">Membrane</location>
        <topology evidence="1">Single-pass membrane protein</topology>
    </subcellularLocation>
</comment>
<evidence type="ECO:0000256" key="3">
    <source>
        <dbReference type="ARBA" id="ARBA00022737"/>
    </source>
</evidence>
<dbReference type="AlphaFoldDB" id="A0AAW0PD96"/>
<evidence type="ECO:0000256" key="6">
    <source>
        <dbReference type="ARBA" id="ARBA00022989"/>
    </source>
</evidence>
<dbReference type="PANTHER" id="PTHR24028">
    <property type="entry name" value="CADHERIN-87A"/>
    <property type="match status" value="1"/>
</dbReference>
<keyword evidence="3" id="KW-0677">Repeat</keyword>
<dbReference type="PANTHER" id="PTHR24028:SF236">
    <property type="entry name" value="PROTOCADHERIN GAMMA-C3"/>
    <property type="match status" value="1"/>
</dbReference>
<feature type="chain" id="PRO_5043340026" description="Cadherin domain-containing protein" evidence="10">
    <location>
        <begin position="29"/>
        <end position="210"/>
    </location>
</feature>
<proteinExistence type="predicted"/>
<dbReference type="InterPro" id="IPR050174">
    <property type="entry name" value="Protocadherin/Cadherin-CA"/>
</dbReference>
<dbReference type="Gene3D" id="2.60.40.60">
    <property type="entry name" value="Cadherins"/>
    <property type="match status" value="2"/>
</dbReference>
<dbReference type="InterPro" id="IPR002126">
    <property type="entry name" value="Cadherin-like_dom"/>
</dbReference>
<evidence type="ECO:0000256" key="10">
    <source>
        <dbReference type="SAM" id="SignalP"/>
    </source>
</evidence>
<dbReference type="CDD" id="cd11304">
    <property type="entry name" value="Cadherin_repeat"/>
    <property type="match status" value="1"/>
</dbReference>
<evidence type="ECO:0000256" key="4">
    <source>
        <dbReference type="ARBA" id="ARBA00022837"/>
    </source>
</evidence>
<reference evidence="13" key="1">
    <citation type="submission" date="2024-04" db="EMBL/GenBank/DDBJ databases">
        <title>Salinicola lusitanus LLJ914,a marine bacterium isolated from the Okinawa Trough.</title>
        <authorList>
            <person name="Li J."/>
        </authorList>
    </citation>
    <scope>NUCLEOTIDE SEQUENCE [LARGE SCALE GENOMIC DNA]</scope>
</reference>
<dbReference type="EMBL" id="JBBPFD010000007">
    <property type="protein sequence ID" value="KAK7919033.1"/>
    <property type="molecule type" value="Genomic_DNA"/>
</dbReference>
<dbReference type="Proteomes" id="UP001460270">
    <property type="component" value="Unassembled WGS sequence"/>
</dbReference>
<keyword evidence="7" id="KW-0472">Membrane</keyword>
<dbReference type="PRINTS" id="PR00205">
    <property type="entry name" value="CADHERIN"/>
</dbReference>
<sequence>MEKTGFGALAWRTLYWHYFFLLWSLTDAQTRYSIPEELKRGSVVGNIAKDLGLGLTDIFDRKLRVAAEAGKQYFTVDSEKGELVVNDRIDREALCGQSASCVLPLQVVTENPLQLHRIEVEIRDINDNSPVFVTKQHVLKIAESTVSGVRFPLETAQDPDVGIHSVKSYSLSKSESFSLKMKELPGGLQTPELVLDKCLIEKNEVSMKWW</sequence>
<evidence type="ECO:0000256" key="8">
    <source>
        <dbReference type="ARBA" id="ARBA00023180"/>
    </source>
</evidence>
<keyword evidence="10" id="KW-0732">Signal</keyword>
<evidence type="ECO:0000256" key="9">
    <source>
        <dbReference type="PROSITE-ProRule" id="PRU00043"/>
    </source>
</evidence>
<dbReference type="GO" id="GO:0007156">
    <property type="term" value="P:homophilic cell adhesion via plasma membrane adhesion molecules"/>
    <property type="evidence" value="ECO:0007669"/>
    <property type="project" value="InterPro"/>
</dbReference>
<organism evidence="12 13">
    <name type="scientific">Mugilogobius chulae</name>
    <name type="common">yellowstripe goby</name>
    <dbReference type="NCBI Taxonomy" id="88201"/>
    <lineage>
        <taxon>Eukaryota</taxon>
        <taxon>Metazoa</taxon>
        <taxon>Chordata</taxon>
        <taxon>Craniata</taxon>
        <taxon>Vertebrata</taxon>
        <taxon>Euteleostomi</taxon>
        <taxon>Actinopterygii</taxon>
        <taxon>Neopterygii</taxon>
        <taxon>Teleostei</taxon>
        <taxon>Neoteleostei</taxon>
        <taxon>Acanthomorphata</taxon>
        <taxon>Gobiaria</taxon>
        <taxon>Gobiiformes</taxon>
        <taxon>Gobioidei</taxon>
        <taxon>Gobiidae</taxon>
        <taxon>Gobionellinae</taxon>
        <taxon>Mugilogobius</taxon>
    </lineage>
</organism>
<evidence type="ECO:0000256" key="1">
    <source>
        <dbReference type="ARBA" id="ARBA00004167"/>
    </source>
</evidence>
<accession>A0AAW0PD96</accession>
<protein>
    <recommendedName>
        <fullName evidence="11">Cadherin domain-containing protein</fullName>
    </recommendedName>
</protein>
<gene>
    <name evidence="12" type="ORF">WMY93_010317</name>
</gene>
<keyword evidence="4 9" id="KW-0106">Calcium</keyword>
<keyword evidence="6" id="KW-1133">Transmembrane helix</keyword>
<keyword evidence="8" id="KW-0325">Glycoprotein</keyword>
<name>A0AAW0PD96_9GOBI</name>
<keyword evidence="5" id="KW-0130">Cell adhesion</keyword>
<comment type="caution">
    <text evidence="12">The sequence shown here is derived from an EMBL/GenBank/DDBJ whole genome shotgun (WGS) entry which is preliminary data.</text>
</comment>
<dbReference type="PROSITE" id="PS50268">
    <property type="entry name" value="CADHERIN_2"/>
    <property type="match status" value="1"/>
</dbReference>
<dbReference type="InterPro" id="IPR020894">
    <property type="entry name" value="Cadherin_CS"/>
</dbReference>
<dbReference type="InterPro" id="IPR013164">
    <property type="entry name" value="Cadherin_N"/>
</dbReference>
<keyword evidence="2" id="KW-0812">Transmembrane</keyword>
<evidence type="ECO:0000256" key="5">
    <source>
        <dbReference type="ARBA" id="ARBA00022889"/>
    </source>
</evidence>
<evidence type="ECO:0000313" key="13">
    <source>
        <dbReference type="Proteomes" id="UP001460270"/>
    </source>
</evidence>
<dbReference type="SUPFAM" id="SSF49313">
    <property type="entry name" value="Cadherin-like"/>
    <property type="match status" value="2"/>
</dbReference>
<evidence type="ECO:0000256" key="2">
    <source>
        <dbReference type="ARBA" id="ARBA00022692"/>
    </source>
</evidence>
<evidence type="ECO:0000256" key="7">
    <source>
        <dbReference type="ARBA" id="ARBA00023136"/>
    </source>
</evidence>
<dbReference type="InterPro" id="IPR015919">
    <property type="entry name" value="Cadherin-like_sf"/>
</dbReference>
<dbReference type="PROSITE" id="PS00232">
    <property type="entry name" value="CADHERIN_1"/>
    <property type="match status" value="1"/>
</dbReference>